<dbReference type="Pfam" id="PF00249">
    <property type="entry name" value="Myb_DNA-binding"/>
    <property type="match status" value="1"/>
</dbReference>
<sequence length="317" mass="34469">MGVPKQKWTAEEEASLKAGVAKHGPGRWSTILRDPEFGSVLCLRSNVDLKDKWRNLHSMPSGCGSSQRTRNAKSKTQHRGLTETLQNGSFKTPMPRLDNLILEAIANLKESRGSSRAAIAECIEKKHFAPPNLEKLLRAELSTLTDSGKLVKIHHRYRIAPTPNSDLNNNSSPLRLEVTQECSPMSTTKILTKADIDAELEKMRCMTPQQAAAMAVKAVAEAEAAIAEAEKAAREAENAEADANLAKVFAAAAAMRAVKQTTLCTCRGSYTSVTKKQGSQQDVRQTRVEGGKVNGLSNMSNVFGSKQLPFDTGLVQL</sequence>
<dbReference type="EMBL" id="JAMZMK010011443">
    <property type="protein sequence ID" value="KAI7727097.1"/>
    <property type="molecule type" value="Genomic_DNA"/>
</dbReference>
<feature type="non-terminal residue" evidence="15">
    <location>
        <position position="1"/>
    </location>
</feature>
<dbReference type="InterPro" id="IPR001005">
    <property type="entry name" value="SANT/Myb"/>
</dbReference>
<evidence type="ECO:0000256" key="10">
    <source>
        <dbReference type="SAM" id="Coils"/>
    </source>
</evidence>
<dbReference type="CDD" id="cd00073">
    <property type="entry name" value="H15"/>
    <property type="match status" value="1"/>
</dbReference>
<dbReference type="InterPro" id="IPR036388">
    <property type="entry name" value="WH-like_DNA-bd_sf"/>
</dbReference>
<proteinExistence type="predicted"/>
<evidence type="ECO:0000259" key="14">
    <source>
        <dbReference type="PROSITE" id="PS51504"/>
    </source>
</evidence>
<keyword evidence="8" id="KW-0539">Nucleus</keyword>
<dbReference type="SUPFAM" id="SSF46785">
    <property type="entry name" value="Winged helix' DNA-binding domain"/>
    <property type="match status" value="1"/>
</dbReference>
<dbReference type="PANTHER" id="PTHR46267">
    <property type="entry name" value="SINGLE MYB HISTONE 4"/>
    <property type="match status" value="1"/>
</dbReference>
<dbReference type="FunFam" id="1.10.10.60:FF:000168">
    <property type="entry name" value="Telomere repeat-binding factor 1"/>
    <property type="match status" value="1"/>
</dbReference>
<dbReference type="AlphaFoldDB" id="A0AAD5BPC7"/>
<accession>A0AAD5BPC7</accession>
<feature type="coiled-coil region" evidence="10">
    <location>
        <begin position="212"/>
        <end position="246"/>
    </location>
</feature>
<evidence type="ECO:0000256" key="8">
    <source>
        <dbReference type="ARBA" id="ARBA00023242"/>
    </source>
</evidence>
<feature type="domain" description="H15" evidence="14">
    <location>
        <begin position="93"/>
        <end position="161"/>
    </location>
</feature>
<keyword evidence="3" id="KW-0158">Chromosome</keyword>
<feature type="region of interest" description="Disordered" evidence="11">
    <location>
        <begin position="55"/>
        <end position="79"/>
    </location>
</feature>
<keyword evidence="5 10" id="KW-0175">Coiled coil</keyword>
<dbReference type="InterPro" id="IPR017930">
    <property type="entry name" value="Myb_dom"/>
</dbReference>
<dbReference type="PROSITE" id="PS51294">
    <property type="entry name" value="HTH_MYB"/>
    <property type="match status" value="1"/>
</dbReference>
<dbReference type="SUPFAM" id="SSF46689">
    <property type="entry name" value="Homeodomain-like"/>
    <property type="match status" value="1"/>
</dbReference>
<comment type="subcellular location">
    <subcellularLocation>
        <location evidence="1">Chromosome</location>
    </subcellularLocation>
    <subcellularLocation>
        <location evidence="2">Nucleus</location>
        <location evidence="2">Nucleolus</location>
    </subcellularLocation>
</comment>
<gene>
    <name evidence="15" type="ORF">M8C21_021032</name>
</gene>
<evidence type="ECO:0000259" key="13">
    <source>
        <dbReference type="PROSITE" id="PS51294"/>
    </source>
</evidence>
<evidence type="ECO:0000256" key="3">
    <source>
        <dbReference type="ARBA" id="ARBA00022454"/>
    </source>
</evidence>
<evidence type="ECO:0000256" key="6">
    <source>
        <dbReference type="ARBA" id="ARBA00023125"/>
    </source>
</evidence>
<dbReference type="SMART" id="SM00717">
    <property type="entry name" value="SANT"/>
    <property type="match status" value="1"/>
</dbReference>
<evidence type="ECO:0000256" key="7">
    <source>
        <dbReference type="ARBA" id="ARBA00023163"/>
    </source>
</evidence>
<dbReference type="GO" id="GO:0003691">
    <property type="term" value="F:double-stranded telomeric DNA binding"/>
    <property type="evidence" value="ECO:0007669"/>
    <property type="project" value="InterPro"/>
</dbReference>
<dbReference type="PANTHER" id="PTHR46267:SF11">
    <property type="entry name" value="TELOMERE REPEAT-BINDING FACTOR 2"/>
    <property type="match status" value="1"/>
</dbReference>
<feature type="domain" description="HTH myb-type" evidence="13">
    <location>
        <begin position="1"/>
        <end position="33"/>
    </location>
</feature>
<dbReference type="Proteomes" id="UP001206925">
    <property type="component" value="Unassembled WGS sequence"/>
</dbReference>
<protein>
    <recommendedName>
        <fullName evidence="9">MYB transcription factor</fullName>
    </recommendedName>
</protein>
<dbReference type="GO" id="GO:0005730">
    <property type="term" value="C:nucleolus"/>
    <property type="evidence" value="ECO:0007669"/>
    <property type="project" value="UniProtKB-SubCell"/>
</dbReference>
<dbReference type="PROSITE" id="PS51504">
    <property type="entry name" value="H15"/>
    <property type="match status" value="1"/>
</dbReference>
<dbReference type="PROSITE" id="PS50090">
    <property type="entry name" value="MYB_LIKE"/>
    <property type="match status" value="1"/>
</dbReference>
<evidence type="ECO:0000313" key="15">
    <source>
        <dbReference type="EMBL" id="KAI7727097.1"/>
    </source>
</evidence>
<reference evidence="15" key="1">
    <citation type="submission" date="2022-06" db="EMBL/GenBank/DDBJ databases">
        <title>Uncovering the hologenomic basis of an extraordinary plant invasion.</title>
        <authorList>
            <person name="Bieker V.C."/>
            <person name="Martin M.D."/>
            <person name="Gilbert T."/>
            <person name="Hodgins K."/>
            <person name="Battlay P."/>
            <person name="Petersen B."/>
            <person name="Wilson J."/>
        </authorList>
    </citation>
    <scope>NUCLEOTIDE SEQUENCE</scope>
    <source>
        <strain evidence="15">AA19_3_7</strain>
        <tissue evidence="15">Leaf</tissue>
    </source>
</reference>
<evidence type="ECO:0000256" key="4">
    <source>
        <dbReference type="ARBA" id="ARBA00023015"/>
    </source>
</evidence>
<keyword evidence="4" id="KW-0805">Transcription regulation</keyword>
<keyword evidence="16" id="KW-1185">Reference proteome</keyword>
<comment type="caution">
    <text evidence="15">The sequence shown here is derived from an EMBL/GenBank/DDBJ whole genome shotgun (WGS) entry which is preliminary data.</text>
</comment>
<organism evidence="15 16">
    <name type="scientific">Ambrosia artemisiifolia</name>
    <name type="common">Common ragweed</name>
    <dbReference type="NCBI Taxonomy" id="4212"/>
    <lineage>
        <taxon>Eukaryota</taxon>
        <taxon>Viridiplantae</taxon>
        <taxon>Streptophyta</taxon>
        <taxon>Embryophyta</taxon>
        <taxon>Tracheophyta</taxon>
        <taxon>Spermatophyta</taxon>
        <taxon>Magnoliopsida</taxon>
        <taxon>eudicotyledons</taxon>
        <taxon>Gunneridae</taxon>
        <taxon>Pentapetalae</taxon>
        <taxon>asterids</taxon>
        <taxon>campanulids</taxon>
        <taxon>Asterales</taxon>
        <taxon>Asteraceae</taxon>
        <taxon>Asteroideae</taxon>
        <taxon>Heliantheae alliance</taxon>
        <taxon>Heliantheae</taxon>
        <taxon>Ambrosia</taxon>
    </lineage>
</organism>
<dbReference type="InterPro" id="IPR036390">
    <property type="entry name" value="WH_DNA-bd_sf"/>
</dbReference>
<dbReference type="CDD" id="cd11660">
    <property type="entry name" value="SANT_TRF"/>
    <property type="match status" value="1"/>
</dbReference>
<dbReference type="Gene3D" id="1.10.246.220">
    <property type="match status" value="1"/>
</dbReference>
<dbReference type="Gene3D" id="1.10.10.10">
    <property type="entry name" value="Winged helix-like DNA-binding domain superfamily/Winged helix DNA-binding domain"/>
    <property type="match status" value="1"/>
</dbReference>
<dbReference type="GO" id="GO:0000786">
    <property type="term" value="C:nucleosome"/>
    <property type="evidence" value="ECO:0007669"/>
    <property type="project" value="InterPro"/>
</dbReference>
<dbReference type="InterPro" id="IPR005818">
    <property type="entry name" value="Histone_H1/H5_H15"/>
</dbReference>
<keyword evidence="6" id="KW-0238">DNA-binding</keyword>
<feature type="domain" description="Myb-like" evidence="12">
    <location>
        <begin position="1"/>
        <end position="57"/>
    </location>
</feature>
<evidence type="ECO:0000256" key="9">
    <source>
        <dbReference type="ARBA" id="ARBA00032813"/>
    </source>
</evidence>
<name>A0AAD5BPC7_AMBAR</name>
<evidence type="ECO:0000256" key="2">
    <source>
        <dbReference type="ARBA" id="ARBA00004604"/>
    </source>
</evidence>
<dbReference type="SMART" id="SM00526">
    <property type="entry name" value="H15"/>
    <property type="match status" value="1"/>
</dbReference>
<dbReference type="InterPro" id="IPR044597">
    <property type="entry name" value="SMH1-6"/>
</dbReference>
<dbReference type="InterPro" id="IPR009057">
    <property type="entry name" value="Homeodomain-like_sf"/>
</dbReference>
<evidence type="ECO:0000256" key="5">
    <source>
        <dbReference type="ARBA" id="ARBA00023054"/>
    </source>
</evidence>
<evidence type="ECO:0000313" key="16">
    <source>
        <dbReference type="Proteomes" id="UP001206925"/>
    </source>
</evidence>
<keyword evidence="7" id="KW-0804">Transcription</keyword>
<evidence type="ECO:0000259" key="12">
    <source>
        <dbReference type="PROSITE" id="PS50090"/>
    </source>
</evidence>
<dbReference type="Pfam" id="PF00538">
    <property type="entry name" value="Linker_histone"/>
    <property type="match status" value="1"/>
</dbReference>
<evidence type="ECO:0000256" key="1">
    <source>
        <dbReference type="ARBA" id="ARBA00004286"/>
    </source>
</evidence>
<evidence type="ECO:0000256" key="11">
    <source>
        <dbReference type="SAM" id="MobiDB-lite"/>
    </source>
</evidence>
<dbReference type="GO" id="GO:0006334">
    <property type="term" value="P:nucleosome assembly"/>
    <property type="evidence" value="ECO:0007669"/>
    <property type="project" value="InterPro"/>
</dbReference>